<dbReference type="Gene3D" id="1.20.1070.10">
    <property type="entry name" value="Rhodopsin 7-helix transmembrane proteins"/>
    <property type="match status" value="1"/>
</dbReference>
<keyword evidence="8 9" id="KW-0807">Transducer</keyword>
<keyword evidence="6 10" id="KW-0472">Membrane</keyword>
<feature type="transmembrane region" description="Helical" evidence="10">
    <location>
        <begin position="272"/>
        <end position="292"/>
    </location>
</feature>
<evidence type="ECO:0000256" key="6">
    <source>
        <dbReference type="ARBA" id="ARBA00023136"/>
    </source>
</evidence>
<dbReference type="AlphaFoldDB" id="A0A1U7SE76"/>
<dbReference type="InParanoid" id="A0A1U7SE76"/>
<feature type="transmembrane region" description="Helical" evidence="10">
    <location>
        <begin position="237"/>
        <end position="260"/>
    </location>
</feature>
<dbReference type="InterPro" id="IPR017452">
    <property type="entry name" value="GPCR_Rhodpsn_7TM"/>
</dbReference>
<dbReference type="RefSeq" id="XP_006036128.1">
    <property type="nucleotide sequence ID" value="XM_006036066.1"/>
</dbReference>
<evidence type="ECO:0000313" key="12">
    <source>
        <dbReference type="Proteomes" id="UP000189705"/>
    </source>
</evidence>
<keyword evidence="4 10" id="KW-1133">Transmembrane helix</keyword>
<dbReference type="PROSITE" id="PS00237">
    <property type="entry name" value="G_PROTEIN_RECEP_F1_1"/>
    <property type="match status" value="1"/>
</dbReference>
<feature type="transmembrane region" description="Helical" evidence="10">
    <location>
        <begin position="98"/>
        <end position="120"/>
    </location>
</feature>
<dbReference type="FunFam" id="1.20.1070.10:FF:000003">
    <property type="entry name" value="Olfactory receptor"/>
    <property type="match status" value="1"/>
</dbReference>
<keyword evidence="12" id="KW-1185">Reference proteome</keyword>
<dbReference type="GO" id="GO:0004930">
    <property type="term" value="F:G protein-coupled receptor activity"/>
    <property type="evidence" value="ECO:0007669"/>
    <property type="project" value="UniProtKB-KW"/>
</dbReference>
<evidence type="ECO:0000259" key="11">
    <source>
        <dbReference type="PROSITE" id="PS50262"/>
    </source>
</evidence>
<keyword evidence="5 9" id="KW-0297">G-protein coupled receptor</keyword>
<evidence type="ECO:0000256" key="5">
    <source>
        <dbReference type="ARBA" id="ARBA00023040"/>
    </source>
</evidence>
<accession>A0A1U7SE76</accession>
<keyword evidence="10" id="KW-0716">Sensory transduction</keyword>
<feature type="transmembrane region" description="Helical" evidence="10">
    <location>
        <begin position="27"/>
        <end position="48"/>
    </location>
</feature>
<gene>
    <name evidence="13" type="primary">LOC102381848</name>
</gene>
<keyword evidence="7 9" id="KW-0675">Receptor</keyword>
<dbReference type="PROSITE" id="PS50262">
    <property type="entry name" value="G_PROTEIN_RECEP_F1_2"/>
    <property type="match status" value="1"/>
</dbReference>
<dbReference type="Proteomes" id="UP000189705">
    <property type="component" value="Unplaced"/>
</dbReference>
<evidence type="ECO:0000256" key="1">
    <source>
        <dbReference type="ARBA" id="ARBA00002936"/>
    </source>
</evidence>
<comment type="function">
    <text evidence="1">Odorant receptor.</text>
</comment>
<evidence type="ECO:0000256" key="7">
    <source>
        <dbReference type="ARBA" id="ARBA00023170"/>
    </source>
</evidence>
<comment type="subcellular location">
    <subcellularLocation>
        <location evidence="10">Cell membrane</location>
        <topology evidence="10">Multi-pass membrane protein</topology>
    </subcellularLocation>
    <subcellularLocation>
        <location evidence="2">Membrane</location>
        <topology evidence="2">Multi-pass membrane protein</topology>
    </subcellularLocation>
</comment>
<dbReference type="Pfam" id="PF13853">
    <property type="entry name" value="7tm_4"/>
    <property type="match status" value="1"/>
</dbReference>
<dbReference type="OrthoDB" id="9902777at2759"/>
<organism evidence="12 13">
    <name type="scientific">Alligator sinensis</name>
    <name type="common">Chinese alligator</name>
    <dbReference type="NCBI Taxonomy" id="38654"/>
    <lineage>
        <taxon>Eukaryota</taxon>
        <taxon>Metazoa</taxon>
        <taxon>Chordata</taxon>
        <taxon>Craniata</taxon>
        <taxon>Vertebrata</taxon>
        <taxon>Euteleostomi</taxon>
        <taxon>Archelosauria</taxon>
        <taxon>Archosauria</taxon>
        <taxon>Crocodylia</taxon>
        <taxon>Alligatoridae</taxon>
        <taxon>Alligatorinae</taxon>
        <taxon>Alligator</taxon>
    </lineage>
</organism>
<evidence type="ECO:0000256" key="2">
    <source>
        <dbReference type="ARBA" id="ARBA00004141"/>
    </source>
</evidence>
<dbReference type="eggNOG" id="ENOG502SKRH">
    <property type="taxonomic scope" value="Eukaryota"/>
</dbReference>
<protein>
    <recommendedName>
        <fullName evidence="10">Olfactory receptor</fullName>
    </recommendedName>
</protein>
<evidence type="ECO:0000256" key="4">
    <source>
        <dbReference type="ARBA" id="ARBA00022989"/>
    </source>
</evidence>
<keyword evidence="10" id="KW-0552">Olfaction</keyword>
<sequence length="312" mass="35389">MAEKNCTGVSQFILIGLSDHSDMQRTFFVLFLVIYVITLLWNFGIIMLIRTDSQLHTPMYFFLCNLSVVDICYSSVVTPKMLMNFLSNSKDNSYVGCFVQMYFFIAWVCTECFLLSTMAYDRYVAICNPLLYSAIMSHKTCVPLVAGSYFIGFTNALITLCFITRLSYCGPNIIRHFFCDTPPLLALSSSDSSRAEIIICILASFTSIGSLSIILFSYLYILAAILRIHSTKGRLKAFNTCTSHLMAVTVFYGTVIFTYLRPNTSYLPEQDQVASVFYTVVIPMLNPLIYSMKNKEVKNAMKRLVRGKVFSR</sequence>
<evidence type="ECO:0000256" key="9">
    <source>
        <dbReference type="RuleBase" id="RU000688"/>
    </source>
</evidence>
<dbReference type="CDD" id="cd15411">
    <property type="entry name" value="7tmA_OR8H-like"/>
    <property type="match status" value="1"/>
</dbReference>
<evidence type="ECO:0000313" key="13">
    <source>
        <dbReference type="RefSeq" id="XP_006036128.1"/>
    </source>
</evidence>
<evidence type="ECO:0000256" key="3">
    <source>
        <dbReference type="ARBA" id="ARBA00022692"/>
    </source>
</evidence>
<feature type="transmembrane region" description="Helical" evidence="10">
    <location>
        <begin position="195"/>
        <end position="225"/>
    </location>
</feature>
<evidence type="ECO:0000256" key="10">
    <source>
        <dbReference type="RuleBase" id="RU363047"/>
    </source>
</evidence>
<dbReference type="GeneID" id="102381848"/>
<dbReference type="GO" id="GO:0005886">
    <property type="term" value="C:plasma membrane"/>
    <property type="evidence" value="ECO:0007669"/>
    <property type="project" value="UniProtKB-SubCell"/>
</dbReference>
<evidence type="ECO:0000256" key="8">
    <source>
        <dbReference type="ARBA" id="ARBA00023224"/>
    </source>
</evidence>
<dbReference type="KEGG" id="asn:102381848"/>
<dbReference type="InterPro" id="IPR000725">
    <property type="entry name" value="Olfact_rcpt"/>
</dbReference>
<dbReference type="GO" id="GO:0004984">
    <property type="term" value="F:olfactory receptor activity"/>
    <property type="evidence" value="ECO:0007669"/>
    <property type="project" value="InterPro"/>
</dbReference>
<reference evidence="13" key="1">
    <citation type="submission" date="2025-08" db="UniProtKB">
        <authorList>
            <consortium name="RefSeq"/>
        </authorList>
    </citation>
    <scope>IDENTIFICATION</scope>
</reference>
<feature type="transmembrane region" description="Helical" evidence="10">
    <location>
        <begin position="60"/>
        <end position="78"/>
    </location>
</feature>
<feature type="domain" description="G-protein coupled receptors family 1 profile" evidence="11">
    <location>
        <begin position="41"/>
        <end position="290"/>
    </location>
</feature>
<keyword evidence="3 9" id="KW-0812">Transmembrane</keyword>
<name>A0A1U7SE76_ALLSI</name>
<dbReference type="InterPro" id="IPR000276">
    <property type="entry name" value="GPCR_Rhodpsn"/>
</dbReference>
<feature type="transmembrane region" description="Helical" evidence="10">
    <location>
        <begin position="141"/>
        <end position="168"/>
    </location>
</feature>
<dbReference type="PANTHER" id="PTHR48018">
    <property type="entry name" value="OLFACTORY RECEPTOR"/>
    <property type="match status" value="1"/>
</dbReference>
<dbReference type="PRINTS" id="PR00237">
    <property type="entry name" value="GPCRRHODOPSN"/>
</dbReference>
<dbReference type="PRINTS" id="PR00245">
    <property type="entry name" value="OLFACTORYR"/>
</dbReference>
<keyword evidence="10" id="KW-1003">Cell membrane</keyword>
<proteinExistence type="inferred from homology"/>
<dbReference type="SUPFAM" id="SSF81321">
    <property type="entry name" value="Family A G protein-coupled receptor-like"/>
    <property type="match status" value="1"/>
</dbReference>
<comment type="similarity">
    <text evidence="9">Belongs to the G-protein coupled receptor 1 family.</text>
</comment>